<name>A0A095VQT1_9GAMM</name>
<comment type="caution">
    <text evidence="1">The sequence shown here is derived from an EMBL/GenBank/DDBJ whole genome shotgun (WGS) entry which is preliminary data.</text>
</comment>
<dbReference type="STRING" id="1265313.HRUBRA_01662"/>
<dbReference type="Pfam" id="PF16074">
    <property type="entry name" value="PilW"/>
    <property type="match status" value="1"/>
</dbReference>
<dbReference type="EMBL" id="AUVB01000050">
    <property type="protein sequence ID" value="KGE03725.1"/>
    <property type="molecule type" value="Genomic_DNA"/>
</dbReference>
<dbReference type="HOGENOM" id="CLU_873666_0_0_6"/>
<evidence type="ECO:0000313" key="2">
    <source>
        <dbReference type="Proteomes" id="UP000029640"/>
    </source>
</evidence>
<proteinExistence type="predicted"/>
<dbReference type="Proteomes" id="UP000029640">
    <property type="component" value="Unassembled WGS sequence"/>
</dbReference>
<organism evidence="1 2">
    <name type="scientific">Pseudohaliea rubra DSM 19751</name>
    <dbReference type="NCBI Taxonomy" id="1265313"/>
    <lineage>
        <taxon>Bacteria</taxon>
        <taxon>Pseudomonadati</taxon>
        <taxon>Pseudomonadota</taxon>
        <taxon>Gammaproteobacteria</taxon>
        <taxon>Cellvibrionales</taxon>
        <taxon>Halieaceae</taxon>
        <taxon>Pseudohaliea</taxon>
    </lineage>
</organism>
<dbReference type="eggNOG" id="COG4966">
    <property type="taxonomic scope" value="Bacteria"/>
</dbReference>
<sequence length="318" mass="33497">MPRRSTGGMTLIAFMVALALGAMLLLLAAELLLASRRSLLWQAAVTQLERAGERGLSLIAAELRMAGFRGGVRDSTLPPDAPGCGANDGWALAPEPAIAFADGAAPEPFLLSDGSVPGCLPRRYLYPGSDLLALKRVATLPSGAGGRALRATQWYLLADPLGRGTFAYLGAAAEPGHFPPGSGQAREWRAGIFYVRNYSIEPGDGVPTLCLERLQGAAMRSECLVEGVERFHVEFHGDSDGDGRADTVLTAPATGELQAATGATIYLQLRTLTALGARGEGRVLDLGRERVVVPPDDPFMHRVFVRTVPLKNLAGGGA</sequence>
<keyword evidence="2" id="KW-1185">Reference proteome</keyword>
<dbReference type="InterPro" id="IPR032092">
    <property type="entry name" value="PilW"/>
</dbReference>
<dbReference type="AlphaFoldDB" id="A0A095VQT1"/>
<accession>A0A095VQT1</accession>
<reference evidence="1 2" key="1">
    <citation type="journal article" date="2014" name="Genome Announc.">
        <title>Genome Sequence of Gammaproteobacterial Pseudohaliea rubra Type Strain DSM 19751, Isolated from Coastal Seawater of the Mediterranean Sea.</title>
        <authorList>
            <person name="Spring S."/>
            <person name="Fiebig A."/>
            <person name="Riedel T."/>
            <person name="Goker M."/>
            <person name="Klenk H.P."/>
        </authorList>
    </citation>
    <scope>NUCLEOTIDE SEQUENCE [LARGE SCALE GENOMIC DNA]</scope>
    <source>
        <strain evidence="1 2">DSM 19751</strain>
    </source>
</reference>
<dbReference type="GO" id="GO:0043683">
    <property type="term" value="P:type IV pilus assembly"/>
    <property type="evidence" value="ECO:0007669"/>
    <property type="project" value="InterPro"/>
</dbReference>
<protein>
    <submittedName>
        <fullName evidence="1">Type IV fimbrial biogenesis protein PilW</fullName>
    </submittedName>
</protein>
<evidence type="ECO:0000313" key="1">
    <source>
        <dbReference type="EMBL" id="KGE03725.1"/>
    </source>
</evidence>
<gene>
    <name evidence="1" type="ORF">HRUBRA_01662</name>
</gene>